<keyword evidence="1" id="KW-0732">Signal</keyword>
<reference evidence="2 3" key="1">
    <citation type="submission" date="2023-11" db="EMBL/GenBank/DDBJ databases">
        <title>Halocaridina rubra genome assembly.</title>
        <authorList>
            <person name="Smith C."/>
        </authorList>
    </citation>
    <scope>NUCLEOTIDE SEQUENCE [LARGE SCALE GENOMIC DNA]</scope>
    <source>
        <strain evidence="2">EP-1</strain>
        <tissue evidence="2">Whole</tissue>
    </source>
</reference>
<keyword evidence="3" id="KW-1185">Reference proteome</keyword>
<dbReference type="EMBL" id="JAXCGZ010002392">
    <property type="protein sequence ID" value="KAK7083959.1"/>
    <property type="molecule type" value="Genomic_DNA"/>
</dbReference>
<organism evidence="2 3">
    <name type="scientific">Halocaridina rubra</name>
    <name type="common">Hawaiian red shrimp</name>
    <dbReference type="NCBI Taxonomy" id="373956"/>
    <lineage>
        <taxon>Eukaryota</taxon>
        <taxon>Metazoa</taxon>
        <taxon>Ecdysozoa</taxon>
        <taxon>Arthropoda</taxon>
        <taxon>Crustacea</taxon>
        <taxon>Multicrustacea</taxon>
        <taxon>Malacostraca</taxon>
        <taxon>Eumalacostraca</taxon>
        <taxon>Eucarida</taxon>
        <taxon>Decapoda</taxon>
        <taxon>Pleocyemata</taxon>
        <taxon>Caridea</taxon>
        <taxon>Atyoidea</taxon>
        <taxon>Atyidae</taxon>
        <taxon>Halocaridina</taxon>
    </lineage>
</organism>
<evidence type="ECO:0000256" key="1">
    <source>
        <dbReference type="SAM" id="SignalP"/>
    </source>
</evidence>
<feature type="chain" id="PRO_5042890992" evidence="1">
    <location>
        <begin position="20"/>
        <end position="107"/>
    </location>
</feature>
<accession>A0AAN8XTL7</accession>
<proteinExistence type="predicted"/>
<evidence type="ECO:0000313" key="3">
    <source>
        <dbReference type="Proteomes" id="UP001381693"/>
    </source>
</evidence>
<protein>
    <submittedName>
        <fullName evidence="2">Uncharacterized protein</fullName>
    </submittedName>
</protein>
<comment type="caution">
    <text evidence="2">The sequence shown here is derived from an EMBL/GenBank/DDBJ whole genome shotgun (WGS) entry which is preliminary data.</text>
</comment>
<dbReference type="AlphaFoldDB" id="A0AAN8XTL7"/>
<feature type="signal peptide" evidence="1">
    <location>
        <begin position="1"/>
        <end position="19"/>
    </location>
</feature>
<sequence>MKIVFFALFLLATLQYGDAFKCYDDDYILDYCEGSCYNSTTKRGNNQSIFKTSCWPDSVRTKCVENTTADGSYIKNCYCNYAGCNGGRVTTVALPLIIVAFASNQFI</sequence>
<dbReference type="Proteomes" id="UP001381693">
    <property type="component" value="Unassembled WGS sequence"/>
</dbReference>
<gene>
    <name evidence="2" type="ORF">SK128_004666</name>
</gene>
<name>A0AAN8XTL7_HALRR</name>
<evidence type="ECO:0000313" key="2">
    <source>
        <dbReference type="EMBL" id="KAK7083959.1"/>
    </source>
</evidence>